<reference evidence="2" key="1">
    <citation type="journal article" date="2023" name="BMC Genomics">
        <title>Chromosome-level genome assemblies of Cutaneotrichosporon spp. (Trichosporonales, Basidiomycota) reveal imbalanced evolution between nucleotide sequences and chromosome synteny.</title>
        <authorList>
            <person name="Kobayashi Y."/>
            <person name="Kayamori A."/>
            <person name="Aoki K."/>
            <person name="Shiwa Y."/>
            <person name="Matsutani M."/>
            <person name="Fujita N."/>
            <person name="Sugita T."/>
            <person name="Iwasaki W."/>
            <person name="Tanaka N."/>
            <person name="Takashima M."/>
        </authorList>
    </citation>
    <scope>NUCLEOTIDE SEQUENCE</scope>
    <source>
        <strain evidence="2">HIS016</strain>
    </source>
</reference>
<sequence>MSRPIKVNNPQPRPWASRPRLNALSPLQTLSALSPESDVVKPRTPATSIASPGSITPSSLSRSGSVSSLSRSLSGRDLAFASRRPANSSDVSDTTSRLLLVKAPPSPNQSVHKPPQSGPGLASPGASASLPPKQVRKRSFAGASFGGFSPMAPLKRETSNPDLTTGNITPVGGQAGAGVTLLQNAPQLSPEQVMDLARGIMSPLAASEGTVTSGRHRRRKSTGSFKNAVGGGIILAEPDPIALEPVKYVEMDPDVQLPFHNRPVEVKELLDKPNNAQLVGLLQQTFPQGPMRPNWKDIDVHQWNWPEFYAHLTTIDRAECADYPWVELARDAVRQHSVALWENLGTCLGCDTELMMAGDEDETPASWGGLGLDEEGEYDPYQARVWIEGLESVDPETEAREFGEAFDDREVPSMATIGEERYIPTSEQSSDLYPARPRPLSYDFAMASSPSSTSSSASVSSPTLPMGRQKRAPSFVGLSITTSASTSAPRALNSYDEHDDQQQRTPGNPLFVSSFNTLSLGPTLGRKQSVSIGVPAADVDSFRGFQKPRAGVTRRASGTGLSESAVTFPPLNEGLIADDSPKRGIDPAHIVHTRERRNSCEARPGLIQSTHLAPLNECLIADENMPSARMSK</sequence>
<accession>A0AAD3TWM6</accession>
<protein>
    <submittedName>
        <fullName evidence="2">Uncharacterized protein</fullName>
    </submittedName>
</protein>
<feature type="compositionally biased region" description="Polar residues" evidence="1">
    <location>
        <begin position="45"/>
        <end position="57"/>
    </location>
</feature>
<evidence type="ECO:0000313" key="2">
    <source>
        <dbReference type="EMBL" id="GMK57946.1"/>
    </source>
</evidence>
<reference evidence="2" key="2">
    <citation type="submission" date="2023-06" db="EMBL/GenBank/DDBJ databases">
        <authorList>
            <person name="Kobayashi Y."/>
            <person name="Kayamori A."/>
            <person name="Aoki K."/>
            <person name="Shiwa Y."/>
            <person name="Fujita N."/>
            <person name="Sugita T."/>
            <person name="Iwasaki W."/>
            <person name="Tanaka N."/>
            <person name="Takashima M."/>
        </authorList>
    </citation>
    <scope>NUCLEOTIDE SEQUENCE</scope>
    <source>
        <strain evidence="2">HIS016</strain>
    </source>
</reference>
<feature type="region of interest" description="Disordered" evidence="1">
    <location>
        <begin position="416"/>
        <end position="469"/>
    </location>
</feature>
<feature type="region of interest" description="Disordered" evidence="1">
    <location>
        <begin position="487"/>
        <end position="509"/>
    </location>
</feature>
<gene>
    <name evidence="2" type="ORF">CspeluHIS016_0407800</name>
</gene>
<evidence type="ECO:0000256" key="1">
    <source>
        <dbReference type="SAM" id="MobiDB-lite"/>
    </source>
</evidence>
<feature type="region of interest" description="Disordered" evidence="1">
    <location>
        <begin position="102"/>
        <end position="171"/>
    </location>
</feature>
<dbReference type="EMBL" id="BTCM01000004">
    <property type="protein sequence ID" value="GMK57946.1"/>
    <property type="molecule type" value="Genomic_DNA"/>
</dbReference>
<organism evidence="2 3">
    <name type="scientific">Cutaneotrichosporon spelunceum</name>
    <dbReference type="NCBI Taxonomy" id="1672016"/>
    <lineage>
        <taxon>Eukaryota</taxon>
        <taxon>Fungi</taxon>
        <taxon>Dikarya</taxon>
        <taxon>Basidiomycota</taxon>
        <taxon>Agaricomycotina</taxon>
        <taxon>Tremellomycetes</taxon>
        <taxon>Trichosporonales</taxon>
        <taxon>Trichosporonaceae</taxon>
        <taxon>Cutaneotrichosporon</taxon>
    </lineage>
</organism>
<feature type="compositionally biased region" description="Low complexity" evidence="1">
    <location>
        <begin position="58"/>
        <end position="74"/>
    </location>
</feature>
<feature type="compositionally biased region" description="Low complexity" evidence="1">
    <location>
        <begin position="447"/>
        <end position="463"/>
    </location>
</feature>
<dbReference type="Proteomes" id="UP001222932">
    <property type="component" value="Unassembled WGS sequence"/>
</dbReference>
<proteinExistence type="predicted"/>
<name>A0AAD3TWM6_9TREE</name>
<dbReference type="AlphaFoldDB" id="A0AAD3TWM6"/>
<feature type="region of interest" description="Disordered" evidence="1">
    <location>
        <begin position="26"/>
        <end position="74"/>
    </location>
</feature>
<evidence type="ECO:0000313" key="3">
    <source>
        <dbReference type="Proteomes" id="UP001222932"/>
    </source>
</evidence>
<keyword evidence="3" id="KW-1185">Reference proteome</keyword>
<feature type="region of interest" description="Disordered" evidence="1">
    <location>
        <begin position="1"/>
        <end position="20"/>
    </location>
</feature>
<comment type="caution">
    <text evidence="2">The sequence shown here is derived from an EMBL/GenBank/DDBJ whole genome shotgun (WGS) entry which is preliminary data.</text>
</comment>